<evidence type="ECO:0000313" key="7">
    <source>
        <dbReference type="EMBL" id="CAL1547396.1"/>
    </source>
</evidence>
<feature type="domain" description="Protein kinase" evidence="6">
    <location>
        <begin position="1"/>
        <end position="245"/>
    </location>
</feature>
<name>A0AAV2IQ37_LYMST</name>
<keyword evidence="3" id="KW-0547">Nucleotide-binding</keyword>
<evidence type="ECO:0000313" key="8">
    <source>
        <dbReference type="Proteomes" id="UP001497497"/>
    </source>
</evidence>
<keyword evidence="2" id="KW-0808">Transferase</keyword>
<dbReference type="PANTHER" id="PTHR24351">
    <property type="entry name" value="RIBOSOMAL PROTEIN S6 KINASE"/>
    <property type="match status" value="1"/>
</dbReference>
<dbReference type="InterPro" id="IPR008271">
    <property type="entry name" value="Ser/Thr_kinase_AS"/>
</dbReference>
<evidence type="ECO:0000256" key="1">
    <source>
        <dbReference type="ARBA" id="ARBA00022527"/>
    </source>
</evidence>
<dbReference type="Pfam" id="PF00069">
    <property type="entry name" value="Pkinase"/>
    <property type="match status" value="1"/>
</dbReference>
<dbReference type="Proteomes" id="UP001497497">
    <property type="component" value="Unassembled WGS sequence"/>
</dbReference>
<evidence type="ECO:0000256" key="3">
    <source>
        <dbReference type="ARBA" id="ARBA00022741"/>
    </source>
</evidence>
<dbReference type="InterPro" id="IPR000719">
    <property type="entry name" value="Prot_kinase_dom"/>
</dbReference>
<protein>
    <recommendedName>
        <fullName evidence="6">Protein kinase domain-containing protein</fullName>
    </recommendedName>
</protein>
<evidence type="ECO:0000259" key="6">
    <source>
        <dbReference type="PROSITE" id="PS50011"/>
    </source>
</evidence>
<accession>A0AAV2IQ37</accession>
<sequence>MIKINISRGSTSKIHLVMHKKSGFIGIMKVIPPTKMAEARTELNVLASARDSPFIIRLMDAFLCENYYIFMEFAPFRTLDHLTQAVRGLGSELARLYAMEMTCALRFLHDKNIMHRDVKPENVLILLSGHVALADLGSSIQMDGKTITTAACGTYVTRPPEVWNGEPYALSVDIWQLGMTFYNIMSNTWPIVHPSRDKQISLVNNGKIVFTEHFKESASDLISKMLQVQPLRRISCKQILKHEYFEPLREPFNPPFSPQHLFQMYDFGDEERIIRALISRLESPAPSPR</sequence>
<dbReference type="GO" id="GO:0005524">
    <property type="term" value="F:ATP binding"/>
    <property type="evidence" value="ECO:0007669"/>
    <property type="project" value="UniProtKB-KW"/>
</dbReference>
<dbReference type="SUPFAM" id="SSF56112">
    <property type="entry name" value="Protein kinase-like (PK-like)"/>
    <property type="match status" value="1"/>
</dbReference>
<dbReference type="PROSITE" id="PS50011">
    <property type="entry name" value="PROTEIN_KINASE_DOM"/>
    <property type="match status" value="1"/>
</dbReference>
<keyword evidence="8" id="KW-1185">Reference proteome</keyword>
<evidence type="ECO:0000256" key="2">
    <source>
        <dbReference type="ARBA" id="ARBA00022679"/>
    </source>
</evidence>
<comment type="caution">
    <text evidence="7">The sequence shown here is derived from an EMBL/GenBank/DDBJ whole genome shotgun (WGS) entry which is preliminary data.</text>
</comment>
<dbReference type="PROSITE" id="PS00108">
    <property type="entry name" value="PROTEIN_KINASE_ST"/>
    <property type="match status" value="1"/>
</dbReference>
<gene>
    <name evidence="7" type="ORF">GSLYS_00020721001</name>
</gene>
<keyword evidence="5" id="KW-0067">ATP-binding</keyword>
<evidence type="ECO:0000256" key="4">
    <source>
        <dbReference type="ARBA" id="ARBA00022777"/>
    </source>
</evidence>
<keyword evidence="1" id="KW-0723">Serine/threonine-protein kinase</keyword>
<keyword evidence="4" id="KW-0418">Kinase</keyword>
<dbReference type="InterPro" id="IPR011009">
    <property type="entry name" value="Kinase-like_dom_sf"/>
</dbReference>
<organism evidence="7 8">
    <name type="scientific">Lymnaea stagnalis</name>
    <name type="common">Great pond snail</name>
    <name type="synonym">Helix stagnalis</name>
    <dbReference type="NCBI Taxonomy" id="6523"/>
    <lineage>
        <taxon>Eukaryota</taxon>
        <taxon>Metazoa</taxon>
        <taxon>Spiralia</taxon>
        <taxon>Lophotrochozoa</taxon>
        <taxon>Mollusca</taxon>
        <taxon>Gastropoda</taxon>
        <taxon>Heterobranchia</taxon>
        <taxon>Euthyneura</taxon>
        <taxon>Panpulmonata</taxon>
        <taxon>Hygrophila</taxon>
        <taxon>Lymnaeoidea</taxon>
        <taxon>Lymnaeidae</taxon>
        <taxon>Lymnaea</taxon>
    </lineage>
</organism>
<dbReference type="EMBL" id="CAXITT010000964">
    <property type="protein sequence ID" value="CAL1547396.1"/>
    <property type="molecule type" value="Genomic_DNA"/>
</dbReference>
<reference evidence="7 8" key="1">
    <citation type="submission" date="2024-04" db="EMBL/GenBank/DDBJ databases">
        <authorList>
            <consortium name="Genoscope - CEA"/>
            <person name="William W."/>
        </authorList>
    </citation>
    <scope>NUCLEOTIDE SEQUENCE [LARGE SCALE GENOMIC DNA]</scope>
</reference>
<dbReference type="AlphaFoldDB" id="A0AAV2IQ37"/>
<proteinExistence type="predicted"/>
<dbReference type="Gene3D" id="1.10.510.10">
    <property type="entry name" value="Transferase(Phosphotransferase) domain 1"/>
    <property type="match status" value="1"/>
</dbReference>
<dbReference type="GO" id="GO:0004674">
    <property type="term" value="F:protein serine/threonine kinase activity"/>
    <property type="evidence" value="ECO:0007669"/>
    <property type="project" value="UniProtKB-KW"/>
</dbReference>
<evidence type="ECO:0000256" key="5">
    <source>
        <dbReference type="ARBA" id="ARBA00022840"/>
    </source>
</evidence>
<dbReference type="SMART" id="SM00220">
    <property type="entry name" value="S_TKc"/>
    <property type="match status" value="1"/>
</dbReference>